<dbReference type="EMBL" id="HBUE01230751">
    <property type="protein sequence ID" value="CAG6544822.1"/>
    <property type="molecule type" value="Transcribed_RNA"/>
</dbReference>
<protein>
    <submittedName>
        <fullName evidence="2">(northern house mosquito) hypothetical protein</fullName>
    </submittedName>
</protein>
<sequence>MFPGCDLRNGLPVWRSSPQIPRPADRHWRSVRSQFPPSEPRNHPENTPHEHPQTSKSPAPRSHPTTKPLSTGPARRSRWPPTEFAPPADSDRSSWNVPR</sequence>
<reference evidence="2" key="1">
    <citation type="submission" date="2021-05" db="EMBL/GenBank/DDBJ databases">
        <authorList>
            <person name="Alioto T."/>
            <person name="Alioto T."/>
            <person name="Gomez Garrido J."/>
        </authorList>
    </citation>
    <scope>NUCLEOTIDE SEQUENCE</scope>
</reference>
<organism evidence="2">
    <name type="scientific">Culex pipiens</name>
    <name type="common">House mosquito</name>
    <dbReference type="NCBI Taxonomy" id="7175"/>
    <lineage>
        <taxon>Eukaryota</taxon>
        <taxon>Metazoa</taxon>
        <taxon>Ecdysozoa</taxon>
        <taxon>Arthropoda</taxon>
        <taxon>Hexapoda</taxon>
        <taxon>Insecta</taxon>
        <taxon>Pterygota</taxon>
        <taxon>Neoptera</taxon>
        <taxon>Endopterygota</taxon>
        <taxon>Diptera</taxon>
        <taxon>Nematocera</taxon>
        <taxon>Culicoidea</taxon>
        <taxon>Culicidae</taxon>
        <taxon>Culicinae</taxon>
        <taxon>Culicini</taxon>
        <taxon>Culex</taxon>
        <taxon>Culex</taxon>
    </lineage>
</organism>
<feature type="region of interest" description="Disordered" evidence="1">
    <location>
        <begin position="1"/>
        <end position="99"/>
    </location>
</feature>
<dbReference type="EMBL" id="HBUE01337537">
    <property type="protein sequence ID" value="CAG6596958.1"/>
    <property type="molecule type" value="Transcribed_RNA"/>
</dbReference>
<accession>A0A8D8KQC2</accession>
<feature type="compositionally biased region" description="Basic and acidic residues" evidence="1">
    <location>
        <begin position="40"/>
        <end position="53"/>
    </location>
</feature>
<dbReference type="EMBL" id="HBUE01337538">
    <property type="protein sequence ID" value="CAG6596960.1"/>
    <property type="molecule type" value="Transcribed_RNA"/>
</dbReference>
<proteinExistence type="predicted"/>
<evidence type="ECO:0000313" key="2">
    <source>
        <dbReference type="EMBL" id="CAG6596960.1"/>
    </source>
</evidence>
<dbReference type="EMBL" id="HBUE01230750">
    <property type="protein sequence ID" value="CAG6544820.1"/>
    <property type="molecule type" value="Transcribed_RNA"/>
</dbReference>
<dbReference type="EMBL" id="HBUE01002021">
    <property type="protein sequence ID" value="CAG6444032.1"/>
    <property type="molecule type" value="Transcribed_RNA"/>
</dbReference>
<dbReference type="AlphaFoldDB" id="A0A8D8KQC2"/>
<name>A0A8D8KQC2_CULPI</name>
<evidence type="ECO:0000256" key="1">
    <source>
        <dbReference type="SAM" id="MobiDB-lite"/>
    </source>
</evidence>